<dbReference type="FunFam" id="3.30.40.10:FF:000110">
    <property type="entry name" value="E3 ubiquitin-protein ligase RNF34 isoform X1"/>
    <property type="match status" value="1"/>
</dbReference>
<keyword evidence="11" id="KW-1185">Reference proteome</keyword>
<dbReference type="EMBL" id="CAJNOK010004260">
    <property type="protein sequence ID" value="CAF0931418.1"/>
    <property type="molecule type" value="Genomic_DNA"/>
</dbReference>
<evidence type="ECO:0000256" key="3">
    <source>
        <dbReference type="ARBA" id="ARBA00022833"/>
    </source>
</evidence>
<dbReference type="Gene3D" id="3.30.40.10">
    <property type="entry name" value="Zinc/RING finger domain, C3HC4 (zinc finger)"/>
    <property type="match status" value="1"/>
</dbReference>
<feature type="compositionally biased region" description="Low complexity" evidence="5">
    <location>
        <begin position="270"/>
        <end position="300"/>
    </location>
</feature>
<dbReference type="CDD" id="cd00065">
    <property type="entry name" value="FYVE_like_SF"/>
    <property type="match status" value="1"/>
</dbReference>
<evidence type="ECO:0000313" key="8">
    <source>
        <dbReference type="EMBL" id="CAF0931418.1"/>
    </source>
</evidence>
<evidence type="ECO:0000256" key="2">
    <source>
        <dbReference type="ARBA" id="ARBA00022771"/>
    </source>
</evidence>
<keyword evidence="2 4" id="KW-0479">Metal-binding</keyword>
<dbReference type="AlphaFoldDB" id="A0A813QG45"/>
<evidence type="ECO:0000313" key="9">
    <source>
        <dbReference type="EMBL" id="CAF3548098.1"/>
    </source>
</evidence>
<dbReference type="PANTHER" id="PTHR14879">
    <property type="entry name" value="CASPASE REGULATOR, RING FINGER DOMAIN-CONTAINING"/>
    <property type="match status" value="1"/>
</dbReference>
<proteinExistence type="predicted"/>
<dbReference type="GO" id="GO:0005737">
    <property type="term" value="C:cytoplasm"/>
    <property type="evidence" value="ECO:0007669"/>
    <property type="project" value="TreeGrafter"/>
</dbReference>
<feature type="region of interest" description="Disordered" evidence="5">
    <location>
        <begin position="270"/>
        <end position="365"/>
    </location>
</feature>
<dbReference type="InterPro" id="IPR051728">
    <property type="entry name" value="RING-FYVE_E3_ubiquitin-ligase"/>
</dbReference>
<protein>
    <recommendedName>
        <fullName evidence="6">RING-type domain-containing protein</fullName>
    </recommendedName>
</protein>
<feature type="domain" description="RING-type" evidence="6">
    <location>
        <begin position="432"/>
        <end position="467"/>
    </location>
</feature>
<keyword evidence="3" id="KW-0862">Zinc</keyword>
<dbReference type="InterPro" id="IPR013083">
    <property type="entry name" value="Znf_RING/FYVE/PHD"/>
</dbReference>
<dbReference type="CDD" id="cd16500">
    <property type="entry name" value="RING-HC_CARP"/>
    <property type="match status" value="1"/>
</dbReference>
<dbReference type="PROSITE" id="PS50089">
    <property type="entry name" value="ZF_RING_2"/>
    <property type="match status" value="1"/>
</dbReference>
<comment type="subcellular location">
    <subcellularLocation>
        <location evidence="1">Cell membrane</location>
        <topology evidence="1">Peripheral membrane protein</topology>
    </subcellularLocation>
</comment>
<gene>
    <name evidence="7" type="ORF">GPM918_LOCUS1686</name>
    <name evidence="8" type="ORF">OVA965_LOCUS11168</name>
    <name evidence="9" type="ORF">SRO942_LOCUS1686</name>
    <name evidence="10" type="ORF">TMI583_LOCUS11164</name>
</gene>
<dbReference type="InterPro" id="IPR011011">
    <property type="entry name" value="Znf_FYVE_PHD"/>
</dbReference>
<comment type="caution">
    <text evidence="7">The sequence shown here is derived from an EMBL/GenBank/DDBJ whole genome shotgun (WGS) entry which is preliminary data.</text>
</comment>
<dbReference type="Proteomes" id="UP000677228">
    <property type="component" value="Unassembled WGS sequence"/>
</dbReference>
<dbReference type="GO" id="GO:0070936">
    <property type="term" value="P:protein K48-linked ubiquitination"/>
    <property type="evidence" value="ECO:0007669"/>
    <property type="project" value="TreeGrafter"/>
</dbReference>
<dbReference type="SMART" id="SM00184">
    <property type="entry name" value="RING"/>
    <property type="match status" value="1"/>
</dbReference>
<dbReference type="Pfam" id="PF23632">
    <property type="entry name" value="SAP_RNF34_RFFL"/>
    <property type="match status" value="1"/>
</dbReference>
<dbReference type="GO" id="GO:0005886">
    <property type="term" value="C:plasma membrane"/>
    <property type="evidence" value="ECO:0007669"/>
    <property type="project" value="UniProtKB-SubCell"/>
</dbReference>
<evidence type="ECO:0000313" key="11">
    <source>
        <dbReference type="Proteomes" id="UP000663829"/>
    </source>
</evidence>
<dbReference type="InterPro" id="IPR001841">
    <property type="entry name" value="Znf_RING"/>
</dbReference>
<dbReference type="SUPFAM" id="SSF57850">
    <property type="entry name" value="RING/U-box"/>
    <property type="match status" value="1"/>
</dbReference>
<dbReference type="Proteomes" id="UP000681722">
    <property type="component" value="Unassembled WGS sequence"/>
</dbReference>
<dbReference type="SUPFAM" id="SSF68906">
    <property type="entry name" value="SAP domain"/>
    <property type="match status" value="1"/>
</dbReference>
<dbReference type="InterPro" id="IPR057299">
    <property type="entry name" value="RNF34_RFFL_SAP"/>
</dbReference>
<keyword evidence="2 4" id="KW-0863">Zinc-finger</keyword>
<accession>A0A813QG45</accession>
<evidence type="ECO:0000313" key="7">
    <source>
        <dbReference type="EMBL" id="CAF0766605.1"/>
    </source>
</evidence>
<dbReference type="GO" id="GO:1902042">
    <property type="term" value="P:negative regulation of extrinsic apoptotic signaling pathway via death domain receptors"/>
    <property type="evidence" value="ECO:0007669"/>
    <property type="project" value="TreeGrafter"/>
</dbReference>
<dbReference type="GO" id="GO:0043161">
    <property type="term" value="P:proteasome-mediated ubiquitin-dependent protein catabolic process"/>
    <property type="evidence" value="ECO:0007669"/>
    <property type="project" value="TreeGrafter"/>
</dbReference>
<dbReference type="GO" id="GO:0061630">
    <property type="term" value="F:ubiquitin protein ligase activity"/>
    <property type="evidence" value="ECO:0007669"/>
    <property type="project" value="TreeGrafter"/>
</dbReference>
<evidence type="ECO:0000313" key="10">
    <source>
        <dbReference type="EMBL" id="CAF3707913.1"/>
    </source>
</evidence>
<dbReference type="Pfam" id="PF22968">
    <property type="entry name" value="RNF34L-like_3rd"/>
    <property type="match status" value="1"/>
</dbReference>
<dbReference type="EMBL" id="CAJOBA010004262">
    <property type="protein sequence ID" value="CAF3707913.1"/>
    <property type="molecule type" value="Genomic_DNA"/>
</dbReference>
<evidence type="ECO:0000259" key="6">
    <source>
        <dbReference type="PROSITE" id="PS50089"/>
    </source>
</evidence>
<dbReference type="Proteomes" id="UP000682733">
    <property type="component" value="Unassembled WGS sequence"/>
</dbReference>
<evidence type="ECO:0000256" key="5">
    <source>
        <dbReference type="SAM" id="MobiDB-lite"/>
    </source>
</evidence>
<dbReference type="InterPro" id="IPR036361">
    <property type="entry name" value="SAP_dom_sf"/>
</dbReference>
<dbReference type="Proteomes" id="UP000663829">
    <property type="component" value="Unassembled WGS sequence"/>
</dbReference>
<feature type="compositionally biased region" description="Polar residues" evidence="5">
    <location>
        <begin position="170"/>
        <end position="183"/>
    </location>
</feature>
<reference evidence="7" key="1">
    <citation type="submission" date="2021-02" db="EMBL/GenBank/DDBJ databases">
        <authorList>
            <person name="Nowell W R."/>
        </authorList>
    </citation>
    <scope>NUCLEOTIDE SEQUENCE</scope>
</reference>
<dbReference type="GO" id="GO:0008270">
    <property type="term" value="F:zinc ion binding"/>
    <property type="evidence" value="ECO:0007669"/>
    <property type="project" value="UniProtKB-KW"/>
</dbReference>
<dbReference type="Gene3D" id="1.10.720.140">
    <property type="match status" value="1"/>
</dbReference>
<feature type="compositionally biased region" description="Low complexity" evidence="5">
    <location>
        <begin position="328"/>
        <end position="345"/>
    </location>
</feature>
<organism evidence="7 11">
    <name type="scientific">Didymodactylos carnosus</name>
    <dbReference type="NCBI Taxonomy" id="1234261"/>
    <lineage>
        <taxon>Eukaryota</taxon>
        <taxon>Metazoa</taxon>
        <taxon>Spiralia</taxon>
        <taxon>Gnathifera</taxon>
        <taxon>Rotifera</taxon>
        <taxon>Eurotatoria</taxon>
        <taxon>Bdelloidea</taxon>
        <taxon>Philodinida</taxon>
        <taxon>Philodinidae</taxon>
        <taxon>Didymodactylos</taxon>
    </lineage>
</organism>
<evidence type="ECO:0000256" key="4">
    <source>
        <dbReference type="PROSITE-ProRule" id="PRU00175"/>
    </source>
</evidence>
<dbReference type="EMBL" id="CAJOBC010000166">
    <property type="protein sequence ID" value="CAF3548098.1"/>
    <property type="molecule type" value="Genomic_DNA"/>
</dbReference>
<dbReference type="SUPFAM" id="SSF57903">
    <property type="entry name" value="FYVE/PHD zinc finger"/>
    <property type="match status" value="1"/>
</dbReference>
<dbReference type="PANTHER" id="PTHR14879:SF15">
    <property type="entry name" value="E3 UBIQUITIN-PROTEIN LIGASE RIFIFYLIN-LIKE PROTEIN"/>
    <property type="match status" value="1"/>
</dbReference>
<dbReference type="Gene3D" id="1.10.720.30">
    <property type="entry name" value="SAP domain"/>
    <property type="match status" value="1"/>
</dbReference>
<dbReference type="Pfam" id="PF13920">
    <property type="entry name" value="zf-C3HC4_3"/>
    <property type="match status" value="1"/>
</dbReference>
<dbReference type="OrthoDB" id="3045089at2759"/>
<dbReference type="EMBL" id="CAJNOQ010000166">
    <property type="protein sequence ID" value="CAF0766605.1"/>
    <property type="molecule type" value="Genomic_DNA"/>
</dbReference>
<feature type="region of interest" description="Disordered" evidence="5">
    <location>
        <begin position="154"/>
        <end position="183"/>
    </location>
</feature>
<sequence length="479" mass="53522">MPTTPFSNDQCERCSSAYTLVKRKKNCIVCRQSFCPTCAPRERHHPCRICLICQLISSESTTQEELLSIKVKHLRSYLQAKNIPNHTCTEKQELVDLIVRSRNLPFLYLQQQAAQNNPTNTNSNYFTTQTTTPPNPQFQTNYFNTSFSTCASSSSSSTTSNMPQPPPLPKQTNSNTSHPFTNFQHTMSSFASQMNHFAANLQDYVSNTVSGVLHHALHPQHSEANNSNVNYSSVPNGGNISSFNFGTTMNAPGFASYTFSSPGSFVYTSSTNGNQQASSSNNAQYQQMPQQQPRGSNSQSNRHRHSTSSSTTNLYNPDQRPANTMHHNSQSTPTNLQSSNNSNQNAGEATVQPSQQRIRRKSLSDIKDDQNIEDLSIKELKEILATNFVNYKGCVEKSELIEKVRRLYRDRASQQEKAKELDGLTTGDTELCKVCMDSTVECVFLDCGHMVTCVKCGKLLAECPICRQNIIRVVRVFKS</sequence>
<name>A0A813QG45_9BILA</name>
<evidence type="ECO:0000256" key="1">
    <source>
        <dbReference type="ARBA" id="ARBA00004202"/>
    </source>
</evidence>
<dbReference type="InterPro" id="IPR055111">
    <property type="entry name" value="RNF34_RFFL_HeH"/>
</dbReference>